<dbReference type="Proteomes" id="UP001234297">
    <property type="component" value="Chromosome 11"/>
</dbReference>
<proteinExistence type="predicted"/>
<accession>A0ACC2KSJ9</accession>
<comment type="caution">
    <text evidence="1">The sequence shown here is derived from an EMBL/GenBank/DDBJ whole genome shotgun (WGS) entry which is preliminary data.</text>
</comment>
<evidence type="ECO:0000313" key="2">
    <source>
        <dbReference type="Proteomes" id="UP001234297"/>
    </source>
</evidence>
<dbReference type="EMBL" id="CM056819">
    <property type="protein sequence ID" value="KAJ8624037.1"/>
    <property type="molecule type" value="Genomic_DNA"/>
</dbReference>
<evidence type="ECO:0000313" key="1">
    <source>
        <dbReference type="EMBL" id="KAJ8624037.1"/>
    </source>
</evidence>
<organism evidence="1 2">
    <name type="scientific">Persea americana</name>
    <name type="common">Avocado</name>
    <dbReference type="NCBI Taxonomy" id="3435"/>
    <lineage>
        <taxon>Eukaryota</taxon>
        <taxon>Viridiplantae</taxon>
        <taxon>Streptophyta</taxon>
        <taxon>Embryophyta</taxon>
        <taxon>Tracheophyta</taxon>
        <taxon>Spermatophyta</taxon>
        <taxon>Magnoliopsida</taxon>
        <taxon>Magnoliidae</taxon>
        <taxon>Laurales</taxon>
        <taxon>Lauraceae</taxon>
        <taxon>Persea</taxon>
    </lineage>
</organism>
<gene>
    <name evidence="1" type="ORF">MRB53_032567</name>
</gene>
<protein>
    <submittedName>
        <fullName evidence="1">Uncharacterized protein</fullName>
    </submittedName>
</protein>
<reference evidence="1 2" key="1">
    <citation type="journal article" date="2022" name="Hortic Res">
        <title>A haplotype resolved chromosomal level avocado genome allows analysis of novel avocado genes.</title>
        <authorList>
            <person name="Nath O."/>
            <person name="Fletcher S.J."/>
            <person name="Hayward A."/>
            <person name="Shaw L.M."/>
            <person name="Masouleh A.K."/>
            <person name="Furtado A."/>
            <person name="Henry R.J."/>
            <person name="Mitter N."/>
        </authorList>
    </citation>
    <scope>NUCLEOTIDE SEQUENCE [LARGE SCALE GENOMIC DNA]</scope>
    <source>
        <strain evidence="2">cv. Hass</strain>
    </source>
</reference>
<name>A0ACC2KSJ9_PERAE</name>
<keyword evidence="2" id="KW-1185">Reference proteome</keyword>
<sequence>MPLKDSFGSTISYGMCINLPNLLDLSLDHLNLVLDKGSLSSLQEAAGECQLAKWLLLSSIKGCEYEASFSNARSIMSHNIVQNGSIGVQEVDEIICTVDDTAGGELP</sequence>